<dbReference type="GO" id="GO:0055052">
    <property type="term" value="C:ATP-binding cassette (ABC) transporter complex, substrate-binding subunit-containing"/>
    <property type="evidence" value="ECO:0007669"/>
    <property type="project" value="TreeGrafter"/>
</dbReference>
<dbReference type="AlphaFoldDB" id="A0A919M9T3"/>
<dbReference type="RefSeq" id="WP_203752604.1">
    <property type="nucleotide sequence ID" value="NZ_BAAAUC010000020.1"/>
</dbReference>
<dbReference type="Pfam" id="PF13416">
    <property type="entry name" value="SBP_bac_8"/>
    <property type="match status" value="1"/>
</dbReference>
<dbReference type="GO" id="GO:1901982">
    <property type="term" value="F:maltose binding"/>
    <property type="evidence" value="ECO:0007669"/>
    <property type="project" value="TreeGrafter"/>
</dbReference>
<reference evidence="4" key="1">
    <citation type="submission" date="2021-01" db="EMBL/GenBank/DDBJ databases">
        <title>Whole genome shotgun sequence of Actinoplanes cyaneus NBRC 14990.</title>
        <authorList>
            <person name="Komaki H."/>
            <person name="Tamura T."/>
        </authorList>
    </citation>
    <scope>NUCLEOTIDE SEQUENCE</scope>
    <source>
        <strain evidence="4">NBRC 14990</strain>
    </source>
</reference>
<dbReference type="SUPFAM" id="SSF53850">
    <property type="entry name" value="Periplasmic binding protein-like II"/>
    <property type="match status" value="1"/>
</dbReference>
<sequence length="444" mass="47967">MTETGSPRKEPARARAWWPRRSPWRSLAWFTTGVLIMVAATSARERFDRPDSAAPQAGPAELVIYSGVDESTGGQREKLIEEWNNLHPETPARLVSLSRSADAQHSEMRATAQSDTPDADIYNLDTTWTAAFASAGFILPMAPTTDTKGFLAAPLATCRFSGKLWALPFNTDAGLLYYRTELPASALPSALPPDANDVRALSGAVPGIEAGFVTPLDTYEGLTVSALEAIWAEGGDVYDAKNDLVVIDSERTRAALRKLAQSMRQVDGVLPAVHPQALRLREDTSREAFRTGKVALMRNWPVAYSQLRAGDQAMKDFGVRTLPGPSVLGGQNLAVASSTDNPAAAQALITFLTSEESELRLFRDGGLAATRTAAYTNPSVLARQPYAPILKEALDNARPRPETTHYELFSSTFQEIVTQALGNGGSLPDDAVARLTKALQGRLD</sequence>
<keyword evidence="5" id="KW-1185">Reference proteome</keyword>
<evidence type="ECO:0000256" key="3">
    <source>
        <dbReference type="ARBA" id="ARBA00022729"/>
    </source>
</evidence>
<dbReference type="GO" id="GO:0015768">
    <property type="term" value="P:maltose transport"/>
    <property type="evidence" value="ECO:0007669"/>
    <property type="project" value="TreeGrafter"/>
</dbReference>
<keyword evidence="2" id="KW-0813">Transport</keyword>
<dbReference type="GO" id="GO:0042956">
    <property type="term" value="P:maltodextrin transmembrane transport"/>
    <property type="evidence" value="ECO:0007669"/>
    <property type="project" value="TreeGrafter"/>
</dbReference>
<gene>
    <name evidence="4" type="ORF">Acy02nite_76540</name>
</gene>
<dbReference type="PANTHER" id="PTHR30061">
    <property type="entry name" value="MALTOSE-BINDING PERIPLASMIC PROTEIN"/>
    <property type="match status" value="1"/>
</dbReference>
<dbReference type="Gene3D" id="3.40.190.10">
    <property type="entry name" value="Periplasmic binding protein-like II"/>
    <property type="match status" value="2"/>
</dbReference>
<dbReference type="InterPro" id="IPR006059">
    <property type="entry name" value="SBP"/>
</dbReference>
<proteinExistence type="inferred from homology"/>
<evidence type="ECO:0000256" key="1">
    <source>
        <dbReference type="ARBA" id="ARBA00008520"/>
    </source>
</evidence>
<dbReference type="PANTHER" id="PTHR30061:SF50">
    <property type="entry name" value="MALTOSE_MALTODEXTRIN-BINDING PERIPLASMIC PROTEIN"/>
    <property type="match status" value="1"/>
</dbReference>
<accession>A0A919M9T3</accession>
<dbReference type="Proteomes" id="UP000619479">
    <property type="component" value="Unassembled WGS sequence"/>
</dbReference>
<evidence type="ECO:0000256" key="2">
    <source>
        <dbReference type="ARBA" id="ARBA00022448"/>
    </source>
</evidence>
<name>A0A919M9T3_9ACTN</name>
<keyword evidence="3" id="KW-0732">Signal</keyword>
<evidence type="ECO:0000313" key="5">
    <source>
        <dbReference type="Proteomes" id="UP000619479"/>
    </source>
</evidence>
<comment type="similarity">
    <text evidence="1">Belongs to the bacterial solute-binding protein 1 family.</text>
</comment>
<organism evidence="4 5">
    <name type="scientific">Actinoplanes cyaneus</name>
    <dbReference type="NCBI Taxonomy" id="52696"/>
    <lineage>
        <taxon>Bacteria</taxon>
        <taxon>Bacillati</taxon>
        <taxon>Actinomycetota</taxon>
        <taxon>Actinomycetes</taxon>
        <taxon>Micromonosporales</taxon>
        <taxon>Micromonosporaceae</taxon>
        <taxon>Actinoplanes</taxon>
    </lineage>
</organism>
<evidence type="ECO:0000313" key="4">
    <source>
        <dbReference type="EMBL" id="GID69773.1"/>
    </source>
</evidence>
<dbReference type="EMBL" id="BOMH01000066">
    <property type="protein sequence ID" value="GID69773.1"/>
    <property type="molecule type" value="Genomic_DNA"/>
</dbReference>
<protein>
    <submittedName>
        <fullName evidence="4">ABC transporter substrate-binding protein</fullName>
    </submittedName>
</protein>
<comment type="caution">
    <text evidence="4">The sequence shown here is derived from an EMBL/GenBank/DDBJ whole genome shotgun (WGS) entry which is preliminary data.</text>
</comment>